<feature type="region of interest" description="Disordered" evidence="1">
    <location>
        <begin position="82"/>
        <end position="178"/>
    </location>
</feature>
<sequence>MDAQQARAAVKQLDRIIAELSSLQSTQGDPKADVDLKQLIESDPVRACMLVVGAYRTLDAVERAEKEAGPIEESRIAKELSISTTHLHSQTTSKQMSTAKEQTTTAQEQQRLTGPSPAADTFDDSDYDDHFDLEREYPDDFGVGQGRSERNKRNTGTGCYTSKHVRIQSAKQEKRNKT</sequence>
<evidence type="ECO:0000313" key="3">
    <source>
        <dbReference type="Proteomes" id="UP000320333"/>
    </source>
</evidence>
<feature type="compositionally biased region" description="Low complexity" evidence="1">
    <location>
        <begin position="98"/>
        <end position="110"/>
    </location>
</feature>
<proteinExistence type="predicted"/>
<dbReference type="AlphaFoldDB" id="A0A507F7K7"/>
<evidence type="ECO:0000256" key="1">
    <source>
        <dbReference type="SAM" id="MobiDB-lite"/>
    </source>
</evidence>
<name>A0A507F7K7_9FUNG</name>
<feature type="compositionally biased region" description="Basic and acidic residues" evidence="1">
    <location>
        <begin position="128"/>
        <end position="138"/>
    </location>
</feature>
<comment type="caution">
    <text evidence="2">The sequence shown here is derived from an EMBL/GenBank/DDBJ whole genome shotgun (WGS) entry which is preliminary data.</text>
</comment>
<dbReference type="Proteomes" id="UP000320333">
    <property type="component" value="Unassembled WGS sequence"/>
</dbReference>
<feature type="compositionally biased region" description="Polar residues" evidence="1">
    <location>
        <begin position="82"/>
        <end position="97"/>
    </location>
</feature>
<organism evidence="2 3">
    <name type="scientific">Chytriomyces confervae</name>
    <dbReference type="NCBI Taxonomy" id="246404"/>
    <lineage>
        <taxon>Eukaryota</taxon>
        <taxon>Fungi</taxon>
        <taxon>Fungi incertae sedis</taxon>
        <taxon>Chytridiomycota</taxon>
        <taxon>Chytridiomycota incertae sedis</taxon>
        <taxon>Chytridiomycetes</taxon>
        <taxon>Chytridiales</taxon>
        <taxon>Chytriomycetaceae</taxon>
        <taxon>Chytriomyces</taxon>
    </lineage>
</organism>
<evidence type="ECO:0000313" key="2">
    <source>
        <dbReference type="EMBL" id="TPX71597.1"/>
    </source>
</evidence>
<reference evidence="2 3" key="1">
    <citation type="journal article" date="2019" name="Sci. Rep.">
        <title>Comparative genomics of chytrid fungi reveal insights into the obligate biotrophic and pathogenic lifestyle of Synchytrium endobioticum.</title>
        <authorList>
            <person name="van de Vossenberg B.T.L.H."/>
            <person name="Warris S."/>
            <person name="Nguyen H.D.T."/>
            <person name="van Gent-Pelzer M.P.E."/>
            <person name="Joly D.L."/>
            <person name="van de Geest H.C."/>
            <person name="Bonants P.J.M."/>
            <person name="Smith D.S."/>
            <person name="Levesque C.A."/>
            <person name="van der Lee T.A.J."/>
        </authorList>
    </citation>
    <scope>NUCLEOTIDE SEQUENCE [LARGE SCALE GENOMIC DNA]</scope>
    <source>
        <strain evidence="2 3">CBS 675.73</strain>
    </source>
</reference>
<accession>A0A507F7K7</accession>
<keyword evidence="3" id="KW-1185">Reference proteome</keyword>
<gene>
    <name evidence="2" type="ORF">CcCBS67573_g06138</name>
</gene>
<protein>
    <submittedName>
        <fullName evidence="2">Uncharacterized protein</fullName>
    </submittedName>
</protein>
<dbReference type="OrthoDB" id="10383815at2759"/>
<dbReference type="EMBL" id="QEAP01000248">
    <property type="protein sequence ID" value="TPX71597.1"/>
    <property type="molecule type" value="Genomic_DNA"/>
</dbReference>